<reference evidence="1" key="1">
    <citation type="submission" date="2024-05" db="EMBL/GenBank/DDBJ databases">
        <title>Complete genomes of an iridovirus, and two densoviruses identified in lab reared social spiders in California, USA.</title>
        <authorList>
            <person name="Millerwise S."/>
            <person name="Lund M.C."/>
            <person name="Schmidlin K."/>
            <person name="Kraberger S."/>
            <person name="Harrison J."/>
            <person name="Cease A."/>
            <person name="Pinter-Wollman N."/>
            <person name="Varsani A."/>
        </authorList>
    </citation>
    <scope>NUCLEOTIDE SEQUENCE</scope>
    <source>
        <strain evidence="1">SocP20</strain>
    </source>
</reference>
<dbReference type="EMBL" id="PP847201">
    <property type="protein sequence ID" value="XBY85632.1"/>
    <property type="molecule type" value="Genomic_DNA"/>
</dbReference>
<proteinExistence type="predicted"/>
<protein>
    <submittedName>
        <fullName evidence="1">Uncharacterized protein</fullName>
    </submittedName>
</protein>
<accession>A0AAU7YCI3</accession>
<organism evidence="1">
    <name type="scientific">Iridovirus sp</name>
    <dbReference type="NCBI Taxonomy" id="135728"/>
    <lineage>
        <taxon>Viruses</taxon>
        <taxon>Varidnaviria</taxon>
        <taxon>Bamfordvirae</taxon>
        <taxon>Nucleocytoviricota</taxon>
        <taxon>Megaviricetes</taxon>
        <taxon>Pimascovirales</taxon>
        <taxon>Pimascovirales incertae sedis</taxon>
        <taxon>Iridoviridae</taxon>
        <taxon>Betairidovirinae</taxon>
        <taxon>Iridovirus</taxon>
    </lineage>
</organism>
<name>A0AAU7YCI3_9VIRU</name>
<evidence type="ECO:0000313" key="1">
    <source>
        <dbReference type="EMBL" id="XBY85632.1"/>
    </source>
</evidence>
<sequence>MNVEMSSCNILFGESKSNVLAFGLYCFSHSFLSSASSSLNAFSIFSCALSSILKTTIFFPKILGTSSCFVVPRPLKYLIS</sequence>